<evidence type="ECO:0000313" key="2">
    <source>
        <dbReference type="EMBL" id="CAG9565085.1"/>
    </source>
</evidence>
<comment type="caution">
    <text evidence="2">The sequence shown here is derived from an EMBL/GenBank/DDBJ whole genome shotgun (WGS) entry which is preliminary data.</text>
</comment>
<dbReference type="EMBL" id="CAKASE010000052">
    <property type="protein sequence ID" value="CAG9565085.1"/>
    <property type="molecule type" value="Genomic_DNA"/>
</dbReference>
<accession>A0A8J2QKX0</accession>
<keyword evidence="3" id="KW-1185">Reference proteome</keyword>
<sequence length="172" mass="19179">MIVPTGSEVYVVGYLCCLLSGGGERIIAAKIIPGEGYRGGTIRSRALAPPDFRPRDPSPPPRGFRQKEKTLWGGTDFTREIFTSCKKNRVGTAVCTAGRELMRLNDRKLTNLHCTQQGAPRSRGGRLKKKKNVTPWLATPTCTRVGSFRGRKSKRFPRFSNKTQNALGYRCY</sequence>
<gene>
    <name evidence="2" type="ORF">DCHRY22_LOCUS5991</name>
</gene>
<name>A0A8J2QKX0_9NEOP</name>
<organism evidence="2 3">
    <name type="scientific">Danaus chrysippus</name>
    <name type="common">African queen</name>
    <dbReference type="NCBI Taxonomy" id="151541"/>
    <lineage>
        <taxon>Eukaryota</taxon>
        <taxon>Metazoa</taxon>
        <taxon>Ecdysozoa</taxon>
        <taxon>Arthropoda</taxon>
        <taxon>Hexapoda</taxon>
        <taxon>Insecta</taxon>
        <taxon>Pterygota</taxon>
        <taxon>Neoptera</taxon>
        <taxon>Endopterygota</taxon>
        <taxon>Lepidoptera</taxon>
        <taxon>Glossata</taxon>
        <taxon>Ditrysia</taxon>
        <taxon>Papilionoidea</taxon>
        <taxon>Nymphalidae</taxon>
        <taxon>Danainae</taxon>
        <taxon>Danaini</taxon>
        <taxon>Danaina</taxon>
        <taxon>Danaus</taxon>
        <taxon>Anosia</taxon>
    </lineage>
</organism>
<evidence type="ECO:0000313" key="3">
    <source>
        <dbReference type="Proteomes" id="UP000789524"/>
    </source>
</evidence>
<feature type="region of interest" description="Disordered" evidence="1">
    <location>
        <begin position="43"/>
        <end position="66"/>
    </location>
</feature>
<proteinExistence type="predicted"/>
<dbReference type="AlphaFoldDB" id="A0A8J2QKX0"/>
<reference evidence="2" key="1">
    <citation type="submission" date="2021-09" db="EMBL/GenBank/DDBJ databases">
        <authorList>
            <person name="Martin H S."/>
        </authorList>
    </citation>
    <scope>NUCLEOTIDE SEQUENCE</scope>
</reference>
<protein>
    <submittedName>
        <fullName evidence="2">(African queen) hypothetical protein</fullName>
    </submittedName>
</protein>
<dbReference type="Proteomes" id="UP000789524">
    <property type="component" value="Unassembled WGS sequence"/>
</dbReference>
<evidence type="ECO:0000256" key="1">
    <source>
        <dbReference type="SAM" id="MobiDB-lite"/>
    </source>
</evidence>